<dbReference type="HAMAP" id="MF_00014">
    <property type="entry name" value="Ribosome_mat_RimM"/>
    <property type="match status" value="1"/>
</dbReference>
<feature type="region of interest" description="Disordered" evidence="6">
    <location>
        <begin position="181"/>
        <end position="233"/>
    </location>
</feature>
<evidence type="ECO:0000256" key="5">
    <source>
        <dbReference type="HAMAP-Rule" id="MF_00014"/>
    </source>
</evidence>
<feature type="compositionally biased region" description="Basic and acidic residues" evidence="6">
    <location>
        <begin position="204"/>
        <end position="214"/>
    </location>
</feature>
<dbReference type="Proteomes" id="UP000185678">
    <property type="component" value="Unassembled WGS sequence"/>
</dbReference>
<dbReference type="PANTHER" id="PTHR33692:SF1">
    <property type="entry name" value="RIBOSOME MATURATION FACTOR RIMM"/>
    <property type="match status" value="1"/>
</dbReference>
<dbReference type="EMBL" id="FTOA01000013">
    <property type="protein sequence ID" value="SIT19880.1"/>
    <property type="molecule type" value="Genomic_DNA"/>
</dbReference>
<dbReference type="Gene3D" id="2.40.30.60">
    <property type="entry name" value="RimM"/>
    <property type="match status" value="1"/>
</dbReference>
<dbReference type="AlphaFoldDB" id="A0A1N7QAG8"/>
<comment type="subcellular location">
    <subcellularLocation>
        <location evidence="5">Cytoplasm</location>
    </subcellularLocation>
</comment>
<evidence type="ECO:0000256" key="3">
    <source>
        <dbReference type="ARBA" id="ARBA00022552"/>
    </source>
</evidence>
<keyword evidence="1 5" id="KW-0963">Cytoplasm</keyword>
<organism evidence="9 10">
    <name type="scientific">Insolitispirillum peregrinum</name>
    <dbReference type="NCBI Taxonomy" id="80876"/>
    <lineage>
        <taxon>Bacteria</taxon>
        <taxon>Pseudomonadati</taxon>
        <taxon>Pseudomonadota</taxon>
        <taxon>Alphaproteobacteria</taxon>
        <taxon>Rhodospirillales</taxon>
        <taxon>Novispirillaceae</taxon>
        <taxon>Insolitispirillum</taxon>
    </lineage>
</organism>
<dbReference type="InterPro" id="IPR011033">
    <property type="entry name" value="PRC_barrel-like_sf"/>
</dbReference>
<evidence type="ECO:0000256" key="4">
    <source>
        <dbReference type="ARBA" id="ARBA00023186"/>
    </source>
</evidence>
<comment type="domain">
    <text evidence="5">The PRC barrel domain binds ribosomal protein uS19.</text>
</comment>
<dbReference type="GO" id="GO:0005737">
    <property type="term" value="C:cytoplasm"/>
    <property type="evidence" value="ECO:0007669"/>
    <property type="project" value="UniProtKB-SubCell"/>
</dbReference>
<evidence type="ECO:0000256" key="1">
    <source>
        <dbReference type="ARBA" id="ARBA00022490"/>
    </source>
</evidence>
<accession>A0A1N7QAG8</accession>
<dbReference type="InterPro" id="IPR056792">
    <property type="entry name" value="PRC_RimM"/>
</dbReference>
<dbReference type="PANTHER" id="PTHR33692">
    <property type="entry name" value="RIBOSOME MATURATION FACTOR RIMM"/>
    <property type="match status" value="1"/>
</dbReference>
<dbReference type="SUPFAM" id="SSF50447">
    <property type="entry name" value="Translation proteins"/>
    <property type="match status" value="1"/>
</dbReference>
<dbReference type="Gene3D" id="2.30.30.240">
    <property type="entry name" value="PRC-barrel domain"/>
    <property type="match status" value="1"/>
</dbReference>
<feature type="domain" description="Ribosome maturation factor RimM PRC barrel" evidence="8">
    <location>
        <begin position="115"/>
        <end position="178"/>
    </location>
</feature>
<feature type="compositionally biased region" description="Basic and acidic residues" evidence="6">
    <location>
        <begin position="221"/>
        <end position="233"/>
    </location>
</feature>
<evidence type="ECO:0000313" key="10">
    <source>
        <dbReference type="Proteomes" id="UP000185678"/>
    </source>
</evidence>
<dbReference type="GO" id="GO:0006364">
    <property type="term" value="P:rRNA processing"/>
    <property type="evidence" value="ECO:0007669"/>
    <property type="project" value="UniProtKB-UniRule"/>
</dbReference>
<dbReference type="Pfam" id="PF24986">
    <property type="entry name" value="PRC_RimM"/>
    <property type="match status" value="1"/>
</dbReference>
<evidence type="ECO:0000313" key="9">
    <source>
        <dbReference type="EMBL" id="SIT19880.1"/>
    </source>
</evidence>
<dbReference type="OrthoDB" id="9788191at2"/>
<comment type="similarity">
    <text evidence="5">Belongs to the RimM family.</text>
</comment>
<dbReference type="GO" id="GO:0042274">
    <property type="term" value="P:ribosomal small subunit biogenesis"/>
    <property type="evidence" value="ECO:0007669"/>
    <property type="project" value="UniProtKB-UniRule"/>
</dbReference>
<reference evidence="9 10" key="1">
    <citation type="submission" date="2017-01" db="EMBL/GenBank/DDBJ databases">
        <authorList>
            <person name="Mah S.A."/>
            <person name="Swanson W.J."/>
            <person name="Moy G.W."/>
            <person name="Vacquier V.D."/>
        </authorList>
    </citation>
    <scope>NUCLEOTIDE SEQUENCE [LARGE SCALE GENOMIC DNA]</scope>
    <source>
        <strain evidence="9 10">DSM 11589</strain>
    </source>
</reference>
<keyword evidence="2 5" id="KW-0690">Ribosome biogenesis</keyword>
<gene>
    <name evidence="5" type="primary">rimM</name>
    <name evidence="9" type="ORF">SAMN05421779_11332</name>
</gene>
<evidence type="ECO:0000256" key="6">
    <source>
        <dbReference type="SAM" id="MobiDB-lite"/>
    </source>
</evidence>
<dbReference type="InterPro" id="IPR002676">
    <property type="entry name" value="RimM_N"/>
</dbReference>
<dbReference type="GO" id="GO:0005840">
    <property type="term" value="C:ribosome"/>
    <property type="evidence" value="ECO:0007669"/>
    <property type="project" value="InterPro"/>
</dbReference>
<keyword evidence="4 5" id="KW-0143">Chaperone</keyword>
<sequence>MVDSLSASPAHGEPPNGDQDRVCVGVIVGAHGIRGQVRIKSFTEEPELLDAYGPLQDEAGKTRYEVFVAGRAKGVIICTIRGVTDRTGAEKLKGLRLYLDRALLPALEDDEFYHSDLIGLTARFPDGTVVGRVSALYDFGAGDVMELHGLTGGVAVIPFTRVAVPVIDLKAGEVVVEPLPGALEGPVMPGATGARKRSAPKGGPRRESVARDDAAAPEPVDAGKEEWPDEDWH</sequence>
<name>A0A1N7QAG8_9PROT</name>
<dbReference type="InterPro" id="IPR036976">
    <property type="entry name" value="RimM_N_sf"/>
</dbReference>
<keyword evidence="3 5" id="KW-0698">rRNA processing</keyword>
<protein>
    <recommendedName>
        <fullName evidence="5">Ribosome maturation factor RimM</fullName>
    </recommendedName>
</protein>
<dbReference type="InterPro" id="IPR009000">
    <property type="entry name" value="Transl_B-barrel_sf"/>
</dbReference>
<dbReference type="STRING" id="80876.SAMN05421779_11332"/>
<evidence type="ECO:0000256" key="2">
    <source>
        <dbReference type="ARBA" id="ARBA00022517"/>
    </source>
</evidence>
<feature type="domain" description="RimM N-terminal" evidence="7">
    <location>
        <begin position="23"/>
        <end position="102"/>
    </location>
</feature>
<dbReference type="InterPro" id="IPR011961">
    <property type="entry name" value="RimM"/>
</dbReference>
<evidence type="ECO:0000259" key="7">
    <source>
        <dbReference type="Pfam" id="PF01782"/>
    </source>
</evidence>
<dbReference type="Pfam" id="PF01782">
    <property type="entry name" value="RimM"/>
    <property type="match status" value="1"/>
</dbReference>
<comment type="function">
    <text evidence="5">An accessory protein needed during the final step in the assembly of 30S ribosomal subunit, possibly for assembly of the head region. Essential for efficient processing of 16S rRNA. May be needed both before and after RbfA during the maturation of 16S rRNA. It has affinity for free ribosomal 30S subunits but not for 70S ribosomes.</text>
</comment>
<comment type="subunit">
    <text evidence="5">Binds ribosomal protein uS19.</text>
</comment>
<dbReference type="RefSeq" id="WP_076402142.1">
    <property type="nucleotide sequence ID" value="NZ_FTOA01000013.1"/>
</dbReference>
<dbReference type="SUPFAM" id="SSF50346">
    <property type="entry name" value="PRC-barrel domain"/>
    <property type="match status" value="1"/>
</dbReference>
<evidence type="ECO:0000259" key="8">
    <source>
        <dbReference type="Pfam" id="PF24986"/>
    </source>
</evidence>
<dbReference type="NCBIfam" id="TIGR02273">
    <property type="entry name" value="16S_RimM"/>
    <property type="match status" value="1"/>
</dbReference>
<proteinExistence type="inferred from homology"/>
<keyword evidence="10" id="KW-1185">Reference proteome</keyword>
<dbReference type="GO" id="GO:0043022">
    <property type="term" value="F:ribosome binding"/>
    <property type="evidence" value="ECO:0007669"/>
    <property type="project" value="InterPro"/>
</dbReference>